<name>A0A4Y2L680_ARAVE</name>
<proteinExistence type="predicted"/>
<organism evidence="1 2">
    <name type="scientific">Araneus ventricosus</name>
    <name type="common">Orbweaver spider</name>
    <name type="synonym">Epeira ventricosa</name>
    <dbReference type="NCBI Taxonomy" id="182803"/>
    <lineage>
        <taxon>Eukaryota</taxon>
        <taxon>Metazoa</taxon>
        <taxon>Ecdysozoa</taxon>
        <taxon>Arthropoda</taxon>
        <taxon>Chelicerata</taxon>
        <taxon>Arachnida</taxon>
        <taxon>Araneae</taxon>
        <taxon>Araneomorphae</taxon>
        <taxon>Entelegynae</taxon>
        <taxon>Araneoidea</taxon>
        <taxon>Araneidae</taxon>
        <taxon>Araneus</taxon>
    </lineage>
</organism>
<evidence type="ECO:0000313" key="1">
    <source>
        <dbReference type="EMBL" id="GBN09333.1"/>
    </source>
</evidence>
<protein>
    <submittedName>
        <fullName evidence="1">Uncharacterized protein</fullName>
    </submittedName>
</protein>
<comment type="caution">
    <text evidence="1">The sequence shown here is derived from an EMBL/GenBank/DDBJ whole genome shotgun (WGS) entry which is preliminary data.</text>
</comment>
<dbReference type="AlphaFoldDB" id="A0A4Y2L680"/>
<evidence type="ECO:0000313" key="2">
    <source>
        <dbReference type="Proteomes" id="UP000499080"/>
    </source>
</evidence>
<keyword evidence="2" id="KW-1185">Reference proteome</keyword>
<sequence length="119" mass="13720">MRLMFIEDAKKNSDIPLLDAKYSVESSSWKFPEARVASRCRHADTPTKRPVIAERCRTIRGRRRKRHSSIYRLSPTPSSFVATNSAAAEIGKRSPWREYHKEAQRRATHTTLAERHSGI</sequence>
<reference evidence="1 2" key="1">
    <citation type="journal article" date="2019" name="Sci. Rep.">
        <title>Orb-weaving spider Araneus ventricosus genome elucidates the spidroin gene catalogue.</title>
        <authorList>
            <person name="Kono N."/>
            <person name="Nakamura H."/>
            <person name="Ohtoshi R."/>
            <person name="Moran D.A.P."/>
            <person name="Shinohara A."/>
            <person name="Yoshida Y."/>
            <person name="Fujiwara M."/>
            <person name="Mori M."/>
            <person name="Tomita M."/>
            <person name="Arakawa K."/>
        </authorList>
    </citation>
    <scope>NUCLEOTIDE SEQUENCE [LARGE SCALE GENOMIC DNA]</scope>
</reference>
<gene>
    <name evidence="1" type="ORF">AVEN_140383_1</name>
</gene>
<dbReference type="Proteomes" id="UP000499080">
    <property type="component" value="Unassembled WGS sequence"/>
</dbReference>
<accession>A0A4Y2L680</accession>
<dbReference type="EMBL" id="BGPR01005345">
    <property type="protein sequence ID" value="GBN09333.1"/>
    <property type="molecule type" value="Genomic_DNA"/>
</dbReference>